<dbReference type="Gene3D" id="1.25.40.10">
    <property type="entry name" value="Tetratricopeptide repeat domain"/>
    <property type="match status" value="1"/>
</dbReference>
<evidence type="ECO:0000313" key="3">
    <source>
        <dbReference type="Proteomes" id="UP000242847"/>
    </source>
</evidence>
<feature type="signal peptide" evidence="1">
    <location>
        <begin position="1"/>
        <end position="20"/>
    </location>
</feature>
<accession>A0A1S8DFA6</accession>
<dbReference type="InterPro" id="IPR011990">
    <property type="entry name" value="TPR-like_helical_dom_sf"/>
</dbReference>
<dbReference type="PROSITE" id="PS51257">
    <property type="entry name" value="PROKAR_LIPOPROTEIN"/>
    <property type="match status" value="1"/>
</dbReference>
<sequence length="124" mass="14256">MNRFWLYPALAALLSGCASSAYNKHLDEAYKAYAEGDCSRVISELSRTERGIRSRPYLQPEVSLLRGQCLERQSLYLDAIQIYRFMLDSYPSSEYSYRAAARLETLRQLGHYDPARPVPPRAED</sequence>
<dbReference type="AlphaFoldDB" id="A0A1S8DFA6"/>
<keyword evidence="3" id="KW-1185">Reference proteome</keyword>
<dbReference type="RefSeq" id="WP_083726926.1">
    <property type="nucleotide sequence ID" value="NZ_FOUD01000016.1"/>
</dbReference>
<dbReference type="STRING" id="254161.SAMN05216256_1169"/>
<dbReference type="OrthoDB" id="7011433at2"/>
<evidence type="ECO:0000256" key="1">
    <source>
        <dbReference type="SAM" id="SignalP"/>
    </source>
</evidence>
<evidence type="ECO:0000313" key="2">
    <source>
        <dbReference type="EMBL" id="ONM44073.1"/>
    </source>
</evidence>
<comment type="caution">
    <text evidence="2">The sequence shown here is derived from an EMBL/GenBank/DDBJ whole genome shotgun (WGS) entry which is preliminary data.</text>
</comment>
<evidence type="ECO:0008006" key="4">
    <source>
        <dbReference type="Google" id="ProtNLM"/>
    </source>
</evidence>
<dbReference type="Proteomes" id="UP000242847">
    <property type="component" value="Unassembled WGS sequence"/>
</dbReference>
<reference evidence="2 3" key="1">
    <citation type="submission" date="2017-01" db="EMBL/GenBank/DDBJ databases">
        <title>Draft genome sequence of Pseudomonas pachastrellae type strain CCUG 46540T from a deep sea.</title>
        <authorList>
            <person name="Gomila M."/>
            <person name="Mulet M."/>
            <person name="Lalucat J."/>
            <person name="Garcia-Valdes E."/>
        </authorList>
    </citation>
    <scope>NUCLEOTIDE SEQUENCE [LARGE SCALE GENOMIC DNA]</scope>
    <source>
        <strain evidence="2 3">CCUG 46540</strain>
    </source>
</reference>
<keyword evidence="1" id="KW-0732">Signal</keyword>
<organism evidence="2 3">
    <name type="scientific">Halopseudomonas pachastrellae</name>
    <dbReference type="NCBI Taxonomy" id="254161"/>
    <lineage>
        <taxon>Bacteria</taxon>
        <taxon>Pseudomonadati</taxon>
        <taxon>Pseudomonadota</taxon>
        <taxon>Gammaproteobacteria</taxon>
        <taxon>Pseudomonadales</taxon>
        <taxon>Pseudomonadaceae</taxon>
        <taxon>Halopseudomonas</taxon>
    </lineage>
</organism>
<protein>
    <recommendedName>
        <fullName evidence="4">Tetratricopeptide repeat protein</fullName>
    </recommendedName>
</protein>
<gene>
    <name evidence="2" type="ORF">BXT89_09160</name>
</gene>
<dbReference type="EMBL" id="MUBC01000017">
    <property type="protein sequence ID" value="ONM44073.1"/>
    <property type="molecule type" value="Genomic_DNA"/>
</dbReference>
<proteinExistence type="predicted"/>
<name>A0A1S8DFA6_9GAMM</name>
<feature type="chain" id="PRO_5010520362" description="Tetratricopeptide repeat protein" evidence="1">
    <location>
        <begin position="21"/>
        <end position="124"/>
    </location>
</feature>